<protein>
    <submittedName>
        <fullName evidence="1">Uncharacterized protein</fullName>
    </submittedName>
</protein>
<comment type="caution">
    <text evidence="1">The sequence shown here is derived from an EMBL/GenBank/DDBJ whole genome shotgun (WGS) entry which is preliminary data.</text>
</comment>
<dbReference type="Proteomes" id="UP000070252">
    <property type="component" value="Unassembled WGS sequence"/>
</dbReference>
<organism evidence="1 2">
    <name type="scientific">Paenibacillus jilunlii</name>
    <dbReference type="NCBI Taxonomy" id="682956"/>
    <lineage>
        <taxon>Bacteria</taxon>
        <taxon>Bacillati</taxon>
        <taxon>Bacillota</taxon>
        <taxon>Bacilli</taxon>
        <taxon>Bacillales</taxon>
        <taxon>Paenibacillaceae</taxon>
        <taxon>Paenibacillus</taxon>
    </lineage>
</organism>
<evidence type="ECO:0000313" key="1">
    <source>
        <dbReference type="EMBL" id="KWX81436.1"/>
    </source>
</evidence>
<accession>A0ABR5T1U9</accession>
<dbReference type="EMBL" id="LIPY01000004">
    <property type="protein sequence ID" value="KWX81436.1"/>
    <property type="molecule type" value="Genomic_DNA"/>
</dbReference>
<evidence type="ECO:0000313" key="2">
    <source>
        <dbReference type="Proteomes" id="UP000070252"/>
    </source>
</evidence>
<sequence>ITEGLHRIQKVLTVASQDYHKKIYAEHAQQNLNKHDQARITTEFYFPDKIKQQDLETIFLIGLKEGNATVLTADHGDKLKPDESIKVQPAMEHAAQG</sequence>
<feature type="non-terminal residue" evidence="1">
    <location>
        <position position="1"/>
    </location>
</feature>
<keyword evidence="2" id="KW-1185">Reference proteome</keyword>
<proteinExistence type="predicted"/>
<reference evidence="1 2" key="1">
    <citation type="submission" date="2015-08" db="EMBL/GenBank/DDBJ databases">
        <title>Genome of Paenibacillus jilunlii.</title>
        <authorList>
            <person name="Sant'Anna F.H."/>
            <person name="Ambrosini A."/>
            <person name="Souza R."/>
            <person name="Bach E."/>
            <person name="Fernandes G."/>
            <person name="Balsanelli E."/>
            <person name="Baura V.A."/>
            <person name="Pedrosa F.O."/>
            <person name="Souza E.M."/>
            <person name="Passaglia L."/>
        </authorList>
    </citation>
    <scope>NUCLEOTIDE SEQUENCE [LARGE SCALE GENOMIC DNA]</scope>
    <source>
        <strain evidence="1 2">DSM 23019</strain>
    </source>
</reference>
<name>A0ABR5T1U9_9BACL</name>
<gene>
    <name evidence="1" type="ORF">AML91_00010</name>
</gene>